<dbReference type="EMBL" id="JACHJY010000002">
    <property type="protein sequence ID" value="MBB4980954.1"/>
    <property type="molecule type" value="Genomic_DNA"/>
</dbReference>
<sequence>MVGLLTDAVPVQVGQPALRTEPGTGTEAVRTAATRARDPGPDQRVLLRVDPQQAPGRPRPVSPGWSPSTNGASGRVAVEGDGPCRFAITGLEIGPAVST</sequence>
<feature type="compositionally biased region" description="Basic and acidic residues" evidence="1">
    <location>
        <begin position="35"/>
        <end position="47"/>
    </location>
</feature>
<gene>
    <name evidence="2" type="ORF">GGE06_001862</name>
</gene>
<feature type="compositionally biased region" description="Low complexity" evidence="1">
    <location>
        <begin position="24"/>
        <end position="34"/>
    </location>
</feature>
<feature type="region of interest" description="Disordered" evidence="1">
    <location>
        <begin position="15"/>
        <end position="78"/>
    </location>
</feature>
<evidence type="ECO:0000256" key="1">
    <source>
        <dbReference type="SAM" id="MobiDB-lite"/>
    </source>
</evidence>
<proteinExistence type="predicted"/>
<keyword evidence="3" id="KW-1185">Reference proteome</keyword>
<organism evidence="2 3">
    <name type="scientific">Streptomyces nymphaeiformis</name>
    <dbReference type="NCBI Taxonomy" id="2663842"/>
    <lineage>
        <taxon>Bacteria</taxon>
        <taxon>Bacillati</taxon>
        <taxon>Actinomycetota</taxon>
        <taxon>Actinomycetes</taxon>
        <taxon>Kitasatosporales</taxon>
        <taxon>Streptomycetaceae</taxon>
        <taxon>Streptomyces</taxon>
    </lineage>
</organism>
<dbReference type="AlphaFoldDB" id="A0A7W7TX27"/>
<accession>A0A7W7TX27</accession>
<comment type="caution">
    <text evidence="2">The sequence shown here is derived from an EMBL/GenBank/DDBJ whole genome shotgun (WGS) entry which is preliminary data.</text>
</comment>
<reference evidence="2 3" key="1">
    <citation type="submission" date="2020-08" db="EMBL/GenBank/DDBJ databases">
        <title>Genomic Encyclopedia of Type Strains, Phase III (KMG-III): the genomes of soil and plant-associated and newly described type strains.</title>
        <authorList>
            <person name="Whitman W."/>
        </authorList>
    </citation>
    <scope>NUCLEOTIDE SEQUENCE [LARGE SCALE GENOMIC DNA]</scope>
    <source>
        <strain evidence="2 3">SFB5A</strain>
    </source>
</reference>
<evidence type="ECO:0000313" key="2">
    <source>
        <dbReference type="EMBL" id="MBB4980954.1"/>
    </source>
</evidence>
<dbReference type="Proteomes" id="UP000582643">
    <property type="component" value="Unassembled WGS sequence"/>
</dbReference>
<dbReference type="RefSeq" id="WP_184930488.1">
    <property type="nucleotide sequence ID" value="NZ_JACHJY010000002.1"/>
</dbReference>
<name>A0A7W7TX27_9ACTN</name>
<evidence type="ECO:0000313" key="3">
    <source>
        <dbReference type="Proteomes" id="UP000582643"/>
    </source>
</evidence>
<protein>
    <submittedName>
        <fullName evidence="2">Uncharacterized protein</fullName>
    </submittedName>
</protein>